<proteinExistence type="predicted"/>
<sequence>MDFFVANYVKGEIKGDIEVDGKSEGNFIAWLPSKSLQEVSASARLEGFSEGSGINCFVLPISLLPQPASDSGDESVVRDNKTRQRITKNIINLLTEVKTTSPFDLQNAQTATKIVYPSLHTYTGPPGERISEERMTLAFRGRSVLGSEIIPTLHQLHGYFGFWEYSLSGTYGAGINYLAIGATVSLLAQGYPVVFIPYTHGKPRLSVIRDAILLALSNIDRGLERADQVFDYCTQGMMGFIRFCNHMTSKRIRFIFVILDIDKATKDEYRELRQLMLGHVSCFTVDPNSEYRQMYENVGVRCLFLEGALFDDELEGWEIILTFTGGMPWLLEVLFAQIKEIKCFQMDYLVPHRNMYSALEQHMSTLISKHPDRLEIMETTIDAAFSNISYYVPGPSMVDKRFLYEEEDGRWTCSSLAVFKVVRAYSLTLSNYARHADIGMWRNVIRQIRHNRVMLGFAMEYALSIAIAQTGLNLRRMQRHLWIPGGLSMSCLSDAVPRVTQTSQIYVAAAFNYRYADFVIVWFDDLAKRVWVCPVKVSIATDKSSLADSCAEFFKHDWGVWASAIKDVKKEWEIEWNFVWVLDVEKSRNSCASHSGSNSHPAYVEWVVDFDTVSDEVGYALEIAHECI</sequence>
<dbReference type="EMBL" id="KN834768">
    <property type="protein sequence ID" value="KIK62241.1"/>
    <property type="molecule type" value="Genomic_DNA"/>
</dbReference>
<keyword evidence="2" id="KW-1185">Reference proteome</keyword>
<reference evidence="1 2" key="1">
    <citation type="submission" date="2014-04" db="EMBL/GenBank/DDBJ databases">
        <title>Evolutionary Origins and Diversification of the Mycorrhizal Mutualists.</title>
        <authorList>
            <consortium name="DOE Joint Genome Institute"/>
            <consortium name="Mycorrhizal Genomics Consortium"/>
            <person name="Kohler A."/>
            <person name="Kuo A."/>
            <person name="Nagy L.G."/>
            <person name="Floudas D."/>
            <person name="Copeland A."/>
            <person name="Barry K.W."/>
            <person name="Cichocki N."/>
            <person name="Veneault-Fourrey C."/>
            <person name="LaButti K."/>
            <person name="Lindquist E.A."/>
            <person name="Lipzen A."/>
            <person name="Lundell T."/>
            <person name="Morin E."/>
            <person name="Murat C."/>
            <person name="Riley R."/>
            <person name="Ohm R."/>
            <person name="Sun H."/>
            <person name="Tunlid A."/>
            <person name="Henrissat B."/>
            <person name="Grigoriev I.V."/>
            <person name="Hibbett D.S."/>
            <person name="Martin F."/>
        </authorList>
    </citation>
    <scope>NUCLEOTIDE SEQUENCE [LARGE SCALE GENOMIC DNA]</scope>
    <source>
        <strain evidence="1 2">FD-317 M1</strain>
    </source>
</reference>
<accession>A0A0D0C2A9</accession>
<organism evidence="1 2">
    <name type="scientific">Collybiopsis luxurians FD-317 M1</name>
    <dbReference type="NCBI Taxonomy" id="944289"/>
    <lineage>
        <taxon>Eukaryota</taxon>
        <taxon>Fungi</taxon>
        <taxon>Dikarya</taxon>
        <taxon>Basidiomycota</taxon>
        <taxon>Agaricomycotina</taxon>
        <taxon>Agaricomycetes</taxon>
        <taxon>Agaricomycetidae</taxon>
        <taxon>Agaricales</taxon>
        <taxon>Marasmiineae</taxon>
        <taxon>Omphalotaceae</taxon>
        <taxon>Collybiopsis</taxon>
        <taxon>Collybiopsis luxurians</taxon>
    </lineage>
</organism>
<protein>
    <submittedName>
        <fullName evidence="1">Uncharacterized protein</fullName>
    </submittedName>
</protein>
<evidence type="ECO:0000313" key="1">
    <source>
        <dbReference type="EMBL" id="KIK62241.1"/>
    </source>
</evidence>
<dbReference type="HOGENOM" id="CLU_435485_0_0_1"/>
<dbReference type="AlphaFoldDB" id="A0A0D0C2A9"/>
<dbReference type="OrthoDB" id="10646893at2759"/>
<dbReference type="Proteomes" id="UP000053593">
    <property type="component" value="Unassembled WGS sequence"/>
</dbReference>
<name>A0A0D0C2A9_9AGAR</name>
<gene>
    <name evidence="1" type="ORF">GYMLUDRAFT_553876</name>
</gene>
<evidence type="ECO:0000313" key="2">
    <source>
        <dbReference type="Proteomes" id="UP000053593"/>
    </source>
</evidence>